<evidence type="ECO:0000313" key="2">
    <source>
        <dbReference type="EMBL" id="BBX24328.1"/>
    </source>
</evidence>
<keyword evidence="3" id="KW-1185">Reference proteome</keyword>
<proteinExistence type="predicted"/>
<accession>A0AAD1MIA5</accession>
<sequence length="90" mass="9971">MRLTKRGTDYLFSPDDLDAVSEYRHKPKSAKTPGHSDTPGLPLEWLSDPAHTAEFVIAAYIGHNDPALTMRLYAHSQDDALRAAANSLQH</sequence>
<dbReference type="EMBL" id="AP022564">
    <property type="protein sequence ID" value="BBX24328.1"/>
    <property type="molecule type" value="Genomic_DNA"/>
</dbReference>
<evidence type="ECO:0000313" key="3">
    <source>
        <dbReference type="Proteomes" id="UP000467636"/>
    </source>
</evidence>
<name>A0AAD1MIA5_9MYCO</name>
<dbReference type="AlphaFoldDB" id="A0AAD1MIA5"/>
<organism evidence="2 3">
    <name type="scientific">Mycolicibacter terrae</name>
    <dbReference type="NCBI Taxonomy" id="1788"/>
    <lineage>
        <taxon>Bacteria</taxon>
        <taxon>Bacillati</taxon>
        <taxon>Actinomycetota</taxon>
        <taxon>Actinomycetes</taxon>
        <taxon>Mycobacteriales</taxon>
        <taxon>Mycobacteriaceae</taxon>
        <taxon>Mycolicibacter</taxon>
    </lineage>
</organism>
<evidence type="ECO:0008006" key="4">
    <source>
        <dbReference type="Google" id="ProtNLM"/>
    </source>
</evidence>
<reference evidence="2 3" key="1">
    <citation type="journal article" date="2019" name="Emerg. Microbes Infect.">
        <title>Comprehensive subspecies identification of 175 nontuberculous mycobacteria species based on 7547 genomic profiles.</title>
        <authorList>
            <person name="Matsumoto Y."/>
            <person name="Kinjo T."/>
            <person name="Motooka D."/>
            <person name="Nabeya D."/>
            <person name="Jung N."/>
            <person name="Uechi K."/>
            <person name="Horii T."/>
            <person name="Iida T."/>
            <person name="Fujita J."/>
            <person name="Nakamura S."/>
        </authorList>
    </citation>
    <scope>NUCLEOTIDE SEQUENCE [LARGE SCALE GENOMIC DNA]</scope>
    <source>
        <strain evidence="2 3">JCM 12143</strain>
    </source>
</reference>
<gene>
    <name evidence="2" type="ORF">MTER_37390</name>
</gene>
<feature type="region of interest" description="Disordered" evidence="1">
    <location>
        <begin position="24"/>
        <end position="43"/>
    </location>
</feature>
<dbReference type="Proteomes" id="UP000467636">
    <property type="component" value="Chromosome"/>
</dbReference>
<evidence type="ECO:0000256" key="1">
    <source>
        <dbReference type="SAM" id="MobiDB-lite"/>
    </source>
</evidence>
<protein>
    <recommendedName>
        <fullName evidence="4">Phage integrase family protein</fullName>
    </recommendedName>
</protein>